<dbReference type="Pfam" id="PF00072">
    <property type="entry name" value="Response_reg"/>
    <property type="match status" value="1"/>
</dbReference>
<dbReference type="InterPro" id="IPR000700">
    <property type="entry name" value="PAS-assoc_C"/>
</dbReference>
<dbReference type="Pfam" id="PF00512">
    <property type="entry name" value="HisKA"/>
    <property type="match status" value="1"/>
</dbReference>
<feature type="domain" description="PAS" evidence="7">
    <location>
        <begin position="965"/>
        <end position="1035"/>
    </location>
</feature>
<evidence type="ECO:0000256" key="4">
    <source>
        <dbReference type="SAM" id="MobiDB-lite"/>
    </source>
</evidence>
<dbReference type="OrthoDB" id="10266508at2759"/>
<dbReference type="PRINTS" id="PR00344">
    <property type="entry name" value="BCTRLSENSOR"/>
</dbReference>
<dbReference type="SUPFAM" id="SSF47384">
    <property type="entry name" value="Homodimeric domain of signal transducing histidine kinase"/>
    <property type="match status" value="1"/>
</dbReference>
<keyword evidence="10" id="KW-1185">Reference proteome</keyword>
<feature type="domain" description="Histidine kinase" evidence="5">
    <location>
        <begin position="1256"/>
        <end position="1477"/>
    </location>
</feature>
<dbReference type="Pfam" id="PF08447">
    <property type="entry name" value="PAS_3"/>
    <property type="match status" value="1"/>
</dbReference>
<dbReference type="SMART" id="SM00448">
    <property type="entry name" value="REC"/>
    <property type="match status" value="1"/>
</dbReference>
<dbReference type="PROSITE" id="PS50110">
    <property type="entry name" value="RESPONSE_REGULATORY"/>
    <property type="match status" value="1"/>
</dbReference>
<evidence type="ECO:0000313" key="10">
    <source>
        <dbReference type="Proteomes" id="UP000009131"/>
    </source>
</evidence>
<dbReference type="Gene3D" id="3.30.565.10">
    <property type="entry name" value="Histidine kinase-like ATPase, C-terminal domain"/>
    <property type="match status" value="1"/>
</dbReference>
<dbReference type="FunFam" id="3.30.565.10:FF:000010">
    <property type="entry name" value="Sensor histidine kinase RcsC"/>
    <property type="match status" value="1"/>
</dbReference>
<dbReference type="InterPro" id="IPR003594">
    <property type="entry name" value="HATPase_dom"/>
</dbReference>
<dbReference type="SUPFAM" id="SSF52172">
    <property type="entry name" value="CheY-like"/>
    <property type="match status" value="1"/>
</dbReference>
<feature type="domain" description="PAC" evidence="8">
    <location>
        <begin position="1172"/>
        <end position="1228"/>
    </location>
</feature>
<dbReference type="InterPro" id="IPR036890">
    <property type="entry name" value="HATPase_C_sf"/>
</dbReference>
<feature type="compositionally biased region" description="Polar residues" evidence="4">
    <location>
        <begin position="239"/>
        <end position="255"/>
    </location>
</feature>
<feature type="modified residue" description="4-aspartylphosphate" evidence="3">
    <location>
        <position position="1564"/>
    </location>
</feature>
<organism evidence="9 10">
    <name type="scientific">Mixia osmundae (strain CBS 9802 / IAM 14324 / JCM 22182 / KY 12970)</name>
    <dbReference type="NCBI Taxonomy" id="764103"/>
    <lineage>
        <taxon>Eukaryota</taxon>
        <taxon>Fungi</taxon>
        <taxon>Dikarya</taxon>
        <taxon>Basidiomycota</taxon>
        <taxon>Pucciniomycotina</taxon>
        <taxon>Mixiomycetes</taxon>
        <taxon>Mixiales</taxon>
        <taxon>Mixiaceae</taxon>
        <taxon>Mixia</taxon>
    </lineage>
</organism>
<feature type="compositionally biased region" description="Polar residues" evidence="4">
    <location>
        <begin position="766"/>
        <end position="788"/>
    </location>
</feature>
<feature type="compositionally biased region" description="Low complexity" evidence="4">
    <location>
        <begin position="718"/>
        <end position="735"/>
    </location>
</feature>
<dbReference type="NCBIfam" id="TIGR00229">
    <property type="entry name" value="sensory_box"/>
    <property type="match status" value="1"/>
</dbReference>
<dbReference type="InterPro" id="IPR003661">
    <property type="entry name" value="HisK_dim/P_dom"/>
</dbReference>
<accession>G7DSD3</accession>
<keyword evidence="2" id="KW-0902">Two-component regulatory system</keyword>
<feature type="compositionally biased region" description="Basic residues" evidence="4">
    <location>
        <begin position="702"/>
        <end position="713"/>
    </location>
</feature>
<dbReference type="Proteomes" id="UP000009131">
    <property type="component" value="Unassembled WGS sequence"/>
</dbReference>
<dbReference type="SUPFAM" id="SSF55874">
    <property type="entry name" value="ATPase domain of HSP90 chaperone/DNA topoisomerase II/histidine kinase"/>
    <property type="match status" value="1"/>
</dbReference>
<dbReference type="InterPro" id="IPR000014">
    <property type="entry name" value="PAS"/>
</dbReference>
<feature type="compositionally biased region" description="Polar residues" evidence="4">
    <location>
        <begin position="1"/>
        <end position="10"/>
    </location>
</feature>
<dbReference type="InterPro" id="IPR011006">
    <property type="entry name" value="CheY-like_superfamily"/>
</dbReference>
<evidence type="ECO:0000259" key="7">
    <source>
        <dbReference type="PROSITE" id="PS50112"/>
    </source>
</evidence>
<dbReference type="SMART" id="SM00091">
    <property type="entry name" value="PAS"/>
    <property type="match status" value="2"/>
</dbReference>
<dbReference type="RefSeq" id="XP_014566595.1">
    <property type="nucleotide sequence ID" value="XM_014711109.1"/>
</dbReference>
<dbReference type="HOGENOM" id="CLU_243029_0_0_1"/>
<dbReference type="SMART" id="SM00086">
    <property type="entry name" value="PAC"/>
    <property type="match status" value="2"/>
</dbReference>
<evidence type="ECO:0000259" key="6">
    <source>
        <dbReference type="PROSITE" id="PS50110"/>
    </source>
</evidence>
<feature type="region of interest" description="Disordered" evidence="4">
    <location>
        <begin position="498"/>
        <end position="544"/>
    </location>
</feature>
<dbReference type="CDD" id="cd00130">
    <property type="entry name" value="PAS"/>
    <property type="match status" value="1"/>
</dbReference>
<feature type="region of interest" description="Disordered" evidence="4">
    <location>
        <begin position="1"/>
        <end position="57"/>
    </location>
</feature>
<dbReference type="Gene3D" id="3.30.450.20">
    <property type="entry name" value="PAS domain"/>
    <property type="match status" value="2"/>
</dbReference>
<dbReference type="Gene3D" id="3.40.50.2300">
    <property type="match status" value="1"/>
</dbReference>
<gene>
    <name evidence="9" type="primary">Mo00134</name>
    <name evidence="9" type="ORF">E5Q_00134</name>
</gene>
<name>G7DSD3_MIXOS</name>
<dbReference type="SMART" id="SM00388">
    <property type="entry name" value="HisKA"/>
    <property type="match status" value="1"/>
</dbReference>
<dbReference type="CDD" id="cd16922">
    <property type="entry name" value="HATPase_EvgS-ArcB-TorS-like"/>
    <property type="match status" value="1"/>
</dbReference>
<feature type="compositionally biased region" description="Low complexity" evidence="4">
    <location>
        <begin position="385"/>
        <end position="396"/>
    </location>
</feature>
<feature type="domain" description="PAC" evidence="8">
    <location>
        <begin position="1038"/>
        <end position="1090"/>
    </location>
</feature>
<dbReference type="CDD" id="cd00082">
    <property type="entry name" value="HisKA"/>
    <property type="match status" value="1"/>
</dbReference>
<dbReference type="eggNOG" id="KOG0519">
    <property type="taxonomic scope" value="Eukaryota"/>
</dbReference>
<feature type="region of interest" description="Disordered" evidence="4">
    <location>
        <begin position="640"/>
        <end position="677"/>
    </location>
</feature>
<feature type="compositionally biased region" description="Low complexity" evidence="4">
    <location>
        <begin position="344"/>
        <end position="373"/>
    </location>
</feature>
<dbReference type="FunFam" id="3.30.450.20:FF:000099">
    <property type="entry name" value="Sensory box sensor histidine kinase"/>
    <property type="match status" value="1"/>
</dbReference>
<evidence type="ECO:0000313" key="9">
    <source>
        <dbReference type="EMBL" id="GAA93493.1"/>
    </source>
</evidence>
<feature type="region of interest" description="Disordered" evidence="4">
    <location>
        <begin position="233"/>
        <end position="255"/>
    </location>
</feature>
<dbReference type="InParanoid" id="G7DSD3"/>
<dbReference type="SMART" id="SM00387">
    <property type="entry name" value="HATPase_c"/>
    <property type="match status" value="1"/>
</dbReference>
<dbReference type="PROSITE" id="PS50113">
    <property type="entry name" value="PAC"/>
    <property type="match status" value="2"/>
</dbReference>
<dbReference type="InterPro" id="IPR036097">
    <property type="entry name" value="HisK_dim/P_sf"/>
</dbReference>
<dbReference type="Pfam" id="PF13188">
    <property type="entry name" value="PAS_8"/>
    <property type="match status" value="1"/>
</dbReference>
<dbReference type="InterPro" id="IPR001789">
    <property type="entry name" value="Sig_transdc_resp-reg_receiver"/>
</dbReference>
<evidence type="ECO:0000256" key="1">
    <source>
        <dbReference type="ARBA" id="ARBA00022553"/>
    </source>
</evidence>
<dbReference type="Pfam" id="PF02518">
    <property type="entry name" value="HATPase_c"/>
    <property type="match status" value="1"/>
</dbReference>
<feature type="compositionally biased region" description="Polar residues" evidence="4">
    <location>
        <begin position="21"/>
        <end position="54"/>
    </location>
</feature>
<dbReference type="InterPro" id="IPR013655">
    <property type="entry name" value="PAS_fold_3"/>
</dbReference>
<reference evidence="9 10" key="2">
    <citation type="journal article" date="2012" name="Open Biol.">
        <title>Characteristics of nucleosomes and linker DNA regions on the genome of the basidiomycete Mixia osmundae revealed by mono- and dinucleosome mapping.</title>
        <authorList>
            <person name="Nishida H."/>
            <person name="Kondo S."/>
            <person name="Matsumoto T."/>
            <person name="Suzuki Y."/>
            <person name="Yoshikawa H."/>
            <person name="Taylor T.D."/>
            <person name="Sugiyama J."/>
        </authorList>
    </citation>
    <scope>NUCLEOTIDE SEQUENCE [LARGE SCALE GENOMIC DNA]</scope>
    <source>
        <strain evidence="10">CBS 9802 / IAM 14324 / JCM 22182 / KY 12970</strain>
    </source>
</reference>
<evidence type="ECO:0000259" key="5">
    <source>
        <dbReference type="PROSITE" id="PS50109"/>
    </source>
</evidence>
<evidence type="ECO:0000259" key="8">
    <source>
        <dbReference type="PROSITE" id="PS50113"/>
    </source>
</evidence>
<feature type="region of interest" description="Disordered" evidence="4">
    <location>
        <begin position="697"/>
        <end position="814"/>
    </location>
</feature>
<dbReference type="PROSITE" id="PS50109">
    <property type="entry name" value="HIS_KIN"/>
    <property type="match status" value="1"/>
</dbReference>
<dbReference type="PANTHER" id="PTHR45339">
    <property type="entry name" value="HYBRID SIGNAL TRANSDUCTION HISTIDINE KINASE J"/>
    <property type="match status" value="1"/>
</dbReference>
<dbReference type="GO" id="GO:0000155">
    <property type="term" value="F:phosphorelay sensor kinase activity"/>
    <property type="evidence" value="ECO:0007669"/>
    <property type="project" value="InterPro"/>
</dbReference>
<dbReference type="CDD" id="cd17546">
    <property type="entry name" value="REC_hyHK_CKI1_RcsC-like"/>
    <property type="match status" value="1"/>
</dbReference>
<feature type="compositionally biased region" description="Polar residues" evidence="4">
    <location>
        <begin position="509"/>
        <end position="518"/>
    </location>
</feature>
<sequence>MTGSSSQQGFVSLPDRVNRSPGRTRTSVALPDSSTMSAAASQESKLESSGTPSQDGRLEELSEANLRTLGNLTGRVDSLSQAAGGGGGGGGTGSANMTAVAHSSAEAKLLQAAFEHLPQPVLIFEPSSRLNFINASARHFFGLKALQGPLAMGYSVSDFFGDGFTFEASQQRAASVVSQLPPSASFEGDDDPLGRLLTVGAWGEEQRIIDAHVIDRQPEKVIATVQAWQGPSDHFATSARPSRQASNATLQSASSGGAQPLIWHTITLLDTLVAPYGLADRRGSSSSIESVLANSPTIGSGASAFGTSKRRTKRAVDRMLYSQQQRSQQPVSGSFFPPVPSPTGPGSSVSGRAQKSNLSERGSLSSGSTNSVSPAVSDQPRTDLSAATTVSSSGSAQYPSVASNMPTVLENASAEVDAAAFEHGIRANEKTLPPVPLQNVAISPGTQIHDAQSPTYDTTTTNLSALSSAMRLQDSFQSYSLSTNPSVQSNAAIAGAATRPQQRPPLETMPTSTTIQAQHSRRRASSGFNSPMPEARKAPVASVPDPPSLLARAALSHLPQTGIITAAHDLSGGFVNNKARELLLGIKAPPEDENGDFDSAWWEEGLWIADQGTSGTWKWDGIEFKASLAKDYRRSEAASTAHASTASSEHGSNETSTGTTVDDQDAVIGPDGELTIGLPTNAFKMTVTAILRKSVSLQQARQRQRAKKARKAQRREAAMQANEAMAAEEAGADGPEGSDGEDDSSQPPVPDPDWKMVIPEEPIQTALRNRQTSSPPTMEHNLSSSMPSQIPGATDYQPHPAPPKIPDQQRPPHSMASKPYKVYDASFGQRILDPFETILELVARKGEHPSSILGNSPNGLLVGVEVEIALDDSPPDEDAFDVAISNDDAAPATASLYATQQALPAPVRRKRFRRRILEVSGAPIFQPTHVGKTHMGGMLVIRDVTAEKKLARRENRQSQRDGSDADNYYKQILDNMPQIVWTTTPLGSHNYFNSQWYAYTGLEPEQSLGLGWQNPFHEDDMPHTIKAWAHSLATGEPYSTEYRCRRHDGVWRWMIGRALPVRDSSGAIIRWAGSCTDANEAISVRTTLAKTQDQFTYVINSADCTLICVDPDRKITFLEGSGAARLNAQGREVTGIDGTKSRTRVGEHFNDVFPPNEEVYHAIGSILDGSSHSARVEVRADDGTWFRLSLTALFDDLRDADGQGRIIGVIIVATDITDAKEAEAALQQSFEERSKLLASETAAKEASRLKSEFVSNLNHEIRSPIAGMIGISELLLDDPTLKPEHVEAVQKIMRSGDILLELVGMVLDMGKVEAGKLELEYRPFLLRDVVADARLFAMAAKKKGLEYLEGASGFYSGEVMGDMARLRQVISNLLSNAIKFTSKGSVKFSLEQVDESDETVVIRFTVKDTGIGIKADAQRLLFQPFHQADASHSRRFGGTGLGLSISRNFAKLMGGTIELESVFGQGTTMTAQIPFPKAPAGLKEPDSPVTSFHANNSTPSASRGLVQAPEAANVHVLLVEDNDINREIVSKLLQRMKFQVTTARDGHEVLELLEQQNFDVCLMDEQMPGMDGLEATRRIRQLSDPVKRRLRIIALTASAISGDRERCMQAGMDDYLAKPVRAALLQQTILRQLHN</sequence>
<dbReference type="InterPro" id="IPR005467">
    <property type="entry name" value="His_kinase_dom"/>
</dbReference>
<dbReference type="InterPro" id="IPR004358">
    <property type="entry name" value="Sig_transdc_His_kin-like_C"/>
</dbReference>
<proteinExistence type="predicted"/>
<protein>
    <recommendedName>
        <fullName evidence="11">Histidine kinase</fullName>
    </recommendedName>
</protein>
<feature type="compositionally biased region" description="Low complexity" evidence="4">
    <location>
        <begin position="640"/>
        <end position="650"/>
    </location>
</feature>
<dbReference type="STRING" id="764103.G7DSD3"/>
<evidence type="ECO:0000256" key="2">
    <source>
        <dbReference type="ARBA" id="ARBA00023012"/>
    </source>
</evidence>
<comment type="caution">
    <text evidence="9">The sequence shown here is derived from an EMBL/GenBank/DDBJ whole genome shotgun (WGS) entry which is preliminary data.</text>
</comment>
<dbReference type="EMBL" id="BABT02000007">
    <property type="protein sequence ID" value="GAA93493.1"/>
    <property type="molecule type" value="Genomic_DNA"/>
</dbReference>
<dbReference type="Gene3D" id="1.10.287.130">
    <property type="match status" value="1"/>
</dbReference>
<feature type="domain" description="Response regulatory" evidence="6">
    <location>
        <begin position="1515"/>
        <end position="1633"/>
    </location>
</feature>
<evidence type="ECO:0008006" key="11">
    <source>
        <dbReference type="Google" id="ProtNLM"/>
    </source>
</evidence>
<feature type="region of interest" description="Disordered" evidence="4">
    <location>
        <begin position="299"/>
        <end position="400"/>
    </location>
</feature>
<reference evidence="9 10" key="1">
    <citation type="journal article" date="2011" name="J. Gen. Appl. Microbiol.">
        <title>Draft genome sequencing of the enigmatic basidiomycete Mixia osmundae.</title>
        <authorList>
            <person name="Nishida H."/>
            <person name="Nagatsuka Y."/>
            <person name="Sugiyama J."/>
        </authorList>
    </citation>
    <scope>NUCLEOTIDE SEQUENCE [LARGE SCALE GENOMIC DNA]</scope>
    <source>
        <strain evidence="10">CBS 9802 / IAM 14324 / JCM 22182 / KY 12970</strain>
    </source>
</reference>
<keyword evidence="1 3" id="KW-0597">Phosphoprotein</keyword>
<dbReference type="SUPFAM" id="SSF55785">
    <property type="entry name" value="PYP-like sensor domain (PAS domain)"/>
    <property type="match status" value="2"/>
</dbReference>
<dbReference type="PANTHER" id="PTHR45339:SF1">
    <property type="entry name" value="HYBRID SIGNAL TRANSDUCTION HISTIDINE KINASE J"/>
    <property type="match status" value="1"/>
</dbReference>
<dbReference type="InterPro" id="IPR001610">
    <property type="entry name" value="PAC"/>
</dbReference>
<dbReference type="PROSITE" id="PS50112">
    <property type="entry name" value="PAS"/>
    <property type="match status" value="1"/>
</dbReference>
<evidence type="ECO:0000256" key="3">
    <source>
        <dbReference type="PROSITE-ProRule" id="PRU00169"/>
    </source>
</evidence>
<dbReference type="InterPro" id="IPR035965">
    <property type="entry name" value="PAS-like_dom_sf"/>
</dbReference>